<sequence>MSILDYLLRRQKKTATVAKDRLQIILAREHTNRDGPDYLPAMKRDILVVISRYIDINMDDIQVNLDNDGDCEILELNIVLPESEDEIKQAAHH</sequence>
<dbReference type="SUPFAM" id="SSF55229">
    <property type="entry name" value="Cell division protein MinE topological specificity domain"/>
    <property type="match status" value="1"/>
</dbReference>
<dbReference type="GO" id="GO:0032955">
    <property type="term" value="P:regulation of division septum assembly"/>
    <property type="evidence" value="ECO:0007669"/>
    <property type="project" value="InterPro"/>
</dbReference>
<evidence type="ECO:0000313" key="2">
    <source>
        <dbReference type="EMBL" id="VAW84433.1"/>
    </source>
</evidence>
<dbReference type="FunFam" id="3.30.1070.10:FF:000001">
    <property type="entry name" value="Cell division topological specificity factor"/>
    <property type="match status" value="1"/>
</dbReference>
<dbReference type="NCBIfam" id="TIGR01215">
    <property type="entry name" value="minE"/>
    <property type="match status" value="1"/>
</dbReference>
<dbReference type="HAMAP" id="MF_00262">
    <property type="entry name" value="MinE"/>
    <property type="match status" value="1"/>
</dbReference>
<dbReference type="Pfam" id="PF03776">
    <property type="entry name" value="MinE"/>
    <property type="match status" value="1"/>
</dbReference>
<reference evidence="2" key="1">
    <citation type="submission" date="2018-06" db="EMBL/GenBank/DDBJ databases">
        <authorList>
            <person name="Zhirakovskaya E."/>
        </authorList>
    </citation>
    <scope>NUCLEOTIDE SEQUENCE</scope>
</reference>
<evidence type="ECO:0000256" key="1">
    <source>
        <dbReference type="ARBA" id="ARBA00008168"/>
    </source>
</evidence>
<comment type="similarity">
    <text evidence="1">Belongs to the MinE family.</text>
</comment>
<name>A0A3B0Z8A4_9ZZZZ</name>
<organism evidence="2">
    <name type="scientific">hydrothermal vent metagenome</name>
    <dbReference type="NCBI Taxonomy" id="652676"/>
    <lineage>
        <taxon>unclassified sequences</taxon>
        <taxon>metagenomes</taxon>
        <taxon>ecological metagenomes</taxon>
    </lineage>
</organism>
<dbReference type="NCBIfam" id="NF010595">
    <property type="entry name" value="PRK13989.1"/>
    <property type="match status" value="1"/>
</dbReference>
<keyword evidence="2" id="KW-0131">Cell cycle</keyword>
<dbReference type="InterPro" id="IPR005527">
    <property type="entry name" value="MinE"/>
</dbReference>
<dbReference type="EMBL" id="UOFO01000045">
    <property type="protein sequence ID" value="VAW84433.1"/>
    <property type="molecule type" value="Genomic_DNA"/>
</dbReference>
<accession>A0A3B0Z8A4</accession>
<protein>
    <submittedName>
        <fullName evidence="2">Cell division topological specificity factor MinE</fullName>
    </submittedName>
</protein>
<dbReference type="NCBIfam" id="NF001422">
    <property type="entry name" value="PRK00296.1"/>
    <property type="match status" value="1"/>
</dbReference>
<keyword evidence="2" id="KW-0132">Cell division</keyword>
<dbReference type="GO" id="GO:0051301">
    <property type="term" value="P:cell division"/>
    <property type="evidence" value="ECO:0007669"/>
    <property type="project" value="UniProtKB-KW"/>
</dbReference>
<dbReference type="GO" id="GO:0042802">
    <property type="term" value="F:identical protein binding"/>
    <property type="evidence" value="ECO:0007669"/>
    <property type="project" value="UniProtKB-ARBA"/>
</dbReference>
<dbReference type="AlphaFoldDB" id="A0A3B0Z8A4"/>
<gene>
    <name evidence="2" type="ORF">MNBD_GAMMA16-2035</name>
</gene>
<proteinExistence type="inferred from homology"/>
<dbReference type="InterPro" id="IPR036707">
    <property type="entry name" value="MinE_sf"/>
</dbReference>
<dbReference type="Gene3D" id="3.30.1070.10">
    <property type="entry name" value="Cell division topological specificity factor MinE"/>
    <property type="match status" value="1"/>
</dbReference>